<dbReference type="EMBL" id="JBEVCJ010000011">
    <property type="protein sequence ID" value="MET1255537.1"/>
    <property type="molecule type" value="Genomic_DNA"/>
</dbReference>
<feature type="binding site" evidence="7">
    <location>
        <position position="96"/>
    </location>
    <ligand>
        <name>Fe cation</name>
        <dbReference type="ChEBI" id="CHEBI:24875"/>
    </ligand>
</feature>
<dbReference type="PANTHER" id="PTHR41536:SF1">
    <property type="entry name" value="PKHD-TYPE HYDROXYLASE YBIX"/>
    <property type="match status" value="1"/>
</dbReference>
<evidence type="ECO:0000256" key="3">
    <source>
        <dbReference type="ARBA" id="ARBA00022896"/>
    </source>
</evidence>
<dbReference type="NCBIfam" id="NF003974">
    <property type="entry name" value="PRK05467.1-3"/>
    <property type="match status" value="1"/>
</dbReference>
<feature type="binding site" evidence="7">
    <location>
        <position position="98"/>
    </location>
    <ligand>
        <name>Fe cation</name>
        <dbReference type="ChEBI" id="CHEBI:24875"/>
    </ligand>
</feature>
<evidence type="ECO:0000256" key="7">
    <source>
        <dbReference type="HAMAP-Rule" id="MF_00657"/>
    </source>
</evidence>
<dbReference type="InterPro" id="IPR041097">
    <property type="entry name" value="PKHD_C"/>
</dbReference>
<feature type="binding site" evidence="7">
    <location>
        <position position="158"/>
    </location>
    <ligand>
        <name>Fe cation</name>
        <dbReference type="ChEBI" id="CHEBI:24875"/>
    </ligand>
</feature>
<protein>
    <submittedName>
        <fullName evidence="9">Fe2+-dependent dioxygenase</fullName>
    </submittedName>
</protein>
<keyword evidence="5 7" id="KW-0560">Oxidoreductase</keyword>
<feature type="binding site" evidence="7">
    <location>
        <position position="168"/>
    </location>
    <ligand>
        <name>2-oxoglutarate</name>
        <dbReference type="ChEBI" id="CHEBI:16810"/>
    </ligand>
</feature>
<evidence type="ECO:0000256" key="1">
    <source>
        <dbReference type="ARBA" id="ARBA00001961"/>
    </source>
</evidence>
<keyword evidence="4 7" id="KW-0223">Dioxygenase</keyword>
<dbReference type="InterPro" id="IPR044862">
    <property type="entry name" value="Pro_4_hyd_alph_FE2OG_OXY"/>
</dbReference>
<organism evidence="9 10">
    <name type="scientific">Aliikangiella maris</name>
    <dbReference type="NCBI Taxonomy" id="3162458"/>
    <lineage>
        <taxon>Bacteria</taxon>
        <taxon>Pseudomonadati</taxon>
        <taxon>Pseudomonadota</taxon>
        <taxon>Gammaproteobacteria</taxon>
        <taxon>Oceanospirillales</taxon>
        <taxon>Pleioneaceae</taxon>
        <taxon>Aliikangiella</taxon>
    </lineage>
</organism>
<evidence type="ECO:0000313" key="9">
    <source>
        <dbReference type="EMBL" id="MET1255537.1"/>
    </source>
</evidence>
<dbReference type="PANTHER" id="PTHR41536">
    <property type="entry name" value="PKHD-TYPE HYDROXYLASE YBIX"/>
    <property type="match status" value="1"/>
</dbReference>
<dbReference type="Gene3D" id="2.60.120.620">
    <property type="entry name" value="q2cbj1_9rhob like domain"/>
    <property type="match status" value="1"/>
</dbReference>
<proteinExistence type="inferred from homology"/>
<evidence type="ECO:0000259" key="8">
    <source>
        <dbReference type="PROSITE" id="PS51471"/>
    </source>
</evidence>
<dbReference type="PROSITE" id="PS51471">
    <property type="entry name" value="FE2OG_OXY"/>
    <property type="match status" value="1"/>
</dbReference>
<dbReference type="Pfam" id="PF18331">
    <property type="entry name" value="PKHD_C"/>
    <property type="match status" value="1"/>
</dbReference>
<keyword evidence="10" id="KW-1185">Reference proteome</keyword>
<gene>
    <name evidence="9" type="ORF">ABVT43_10395</name>
</gene>
<dbReference type="GO" id="GO:0051213">
    <property type="term" value="F:dioxygenase activity"/>
    <property type="evidence" value="ECO:0007669"/>
    <property type="project" value="UniProtKB-KW"/>
</dbReference>
<dbReference type="HAMAP" id="MF_00657">
    <property type="entry name" value="Hydroxyl_YbiX"/>
    <property type="match status" value="1"/>
</dbReference>
<comment type="caution">
    <text evidence="9">The sequence shown here is derived from an EMBL/GenBank/DDBJ whole genome shotgun (WGS) entry which is preliminary data.</text>
</comment>
<evidence type="ECO:0000313" key="10">
    <source>
        <dbReference type="Proteomes" id="UP001548189"/>
    </source>
</evidence>
<dbReference type="InterPro" id="IPR005123">
    <property type="entry name" value="Oxoglu/Fe-dep_dioxygenase_dom"/>
</dbReference>
<evidence type="ECO:0000256" key="5">
    <source>
        <dbReference type="ARBA" id="ARBA00023002"/>
    </source>
</evidence>
<sequence>MLLVIENMIPEKLIQYFQDNWEQASWIPGKITAGFQAAKVKQNQQLSDEDQLAQLMRQSILETLTCNTEFLSAAIPNKIYPPKFNCYQDGGHYGTHVDNAILSLANGETMRTDLSATIFLSPPESYQGGELVIESEFAAQEIKLKAGDMVLYPASSLHQVMPVTSGVRLAAFFWVQSLIASTQDRSLLFDLDQSIQNLSLIEKNQMVDAEINQLTGIYHNLVRRWSQV</sequence>
<dbReference type="Pfam" id="PF13640">
    <property type="entry name" value="2OG-FeII_Oxy_3"/>
    <property type="match status" value="1"/>
</dbReference>
<keyword evidence="2 7" id="KW-0479">Metal-binding</keyword>
<reference evidence="9 10" key="1">
    <citation type="submission" date="2024-06" db="EMBL/GenBank/DDBJ databases">
        <authorList>
            <person name="Li F."/>
        </authorList>
    </citation>
    <scope>NUCLEOTIDE SEQUENCE [LARGE SCALE GENOMIC DNA]</scope>
    <source>
        <strain evidence="9 10">GXAS 311</strain>
    </source>
</reference>
<name>A0ABV2BUD1_9GAMM</name>
<dbReference type="NCBIfam" id="NF003975">
    <property type="entry name" value="PRK05467.1-4"/>
    <property type="match status" value="1"/>
</dbReference>
<dbReference type="Proteomes" id="UP001548189">
    <property type="component" value="Unassembled WGS sequence"/>
</dbReference>
<dbReference type="RefSeq" id="WP_353896123.1">
    <property type="nucleotide sequence ID" value="NZ_JBEVCJ010000011.1"/>
</dbReference>
<feature type="domain" description="Fe2OG dioxygenase" evidence="8">
    <location>
        <begin position="78"/>
        <end position="177"/>
    </location>
</feature>
<keyword evidence="3 7" id="KW-0847">Vitamin C</keyword>
<dbReference type="InterPro" id="IPR023550">
    <property type="entry name" value="PKHD_hydroxylase"/>
</dbReference>
<evidence type="ECO:0000256" key="4">
    <source>
        <dbReference type="ARBA" id="ARBA00022964"/>
    </source>
</evidence>
<accession>A0ABV2BUD1</accession>
<comment type="cofactor">
    <cofactor evidence="7">
        <name>Fe(2+)</name>
        <dbReference type="ChEBI" id="CHEBI:29033"/>
    </cofactor>
    <text evidence="7">Binds 1 Fe(2+) ion per subunit.</text>
</comment>
<keyword evidence="6 7" id="KW-0408">Iron</keyword>
<dbReference type="Gene3D" id="4.10.860.20">
    <property type="entry name" value="Rabenosyn, Rab binding domain"/>
    <property type="match status" value="1"/>
</dbReference>
<dbReference type="InterPro" id="IPR006620">
    <property type="entry name" value="Pro_4_hyd_alph"/>
</dbReference>
<evidence type="ECO:0000256" key="2">
    <source>
        <dbReference type="ARBA" id="ARBA00022723"/>
    </source>
</evidence>
<evidence type="ECO:0000256" key="6">
    <source>
        <dbReference type="ARBA" id="ARBA00023004"/>
    </source>
</evidence>
<comment type="cofactor">
    <cofactor evidence="1 7">
        <name>L-ascorbate</name>
        <dbReference type="ChEBI" id="CHEBI:38290"/>
    </cofactor>
</comment>
<dbReference type="SMART" id="SM00702">
    <property type="entry name" value="P4Hc"/>
    <property type="match status" value="1"/>
</dbReference>